<evidence type="ECO:0000313" key="4">
    <source>
        <dbReference type="Proteomes" id="UP000250321"/>
    </source>
</evidence>
<dbReference type="EMBL" id="PJQY01002061">
    <property type="protein sequence ID" value="PQP96735.1"/>
    <property type="molecule type" value="Genomic_DNA"/>
</dbReference>
<keyword evidence="4" id="KW-1185">Reference proteome</keyword>
<sequence length="73" mass="7695">MYAIKLMVFMLLIIFSAKLPPNVAAARPLDDMKPAAAAFGSKVVYRPQARGPATPGGPNPCTHIPSRGNGDCN</sequence>
<dbReference type="OrthoDB" id="10365692at2759"/>
<organism evidence="3 4">
    <name type="scientific">Prunus yedoensis var. nudiflora</name>
    <dbReference type="NCBI Taxonomy" id="2094558"/>
    <lineage>
        <taxon>Eukaryota</taxon>
        <taxon>Viridiplantae</taxon>
        <taxon>Streptophyta</taxon>
        <taxon>Embryophyta</taxon>
        <taxon>Tracheophyta</taxon>
        <taxon>Spermatophyta</taxon>
        <taxon>Magnoliopsida</taxon>
        <taxon>eudicotyledons</taxon>
        <taxon>Gunneridae</taxon>
        <taxon>Pentapetalae</taxon>
        <taxon>rosids</taxon>
        <taxon>fabids</taxon>
        <taxon>Rosales</taxon>
        <taxon>Rosaceae</taxon>
        <taxon>Amygdaloideae</taxon>
        <taxon>Amygdaleae</taxon>
        <taxon>Prunus</taxon>
    </lineage>
</organism>
<protein>
    <submittedName>
        <fullName evidence="3">Uncharacterized protein</fullName>
    </submittedName>
</protein>
<dbReference type="Proteomes" id="UP000250321">
    <property type="component" value="Unassembled WGS sequence"/>
</dbReference>
<reference evidence="3 4" key="1">
    <citation type="submission" date="2018-02" db="EMBL/GenBank/DDBJ databases">
        <title>Draft genome of wild Prunus yedoensis var. nudiflora.</title>
        <authorList>
            <person name="Baek S."/>
            <person name="Kim J.-H."/>
            <person name="Choi K."/>
            <person name="Kim G.-B."/>
            <person name="Cho A."/>
            <person name="Jang H."/>
            <person name="Shin C.-H."/>
            <person name="Yu H.-J."/>
            <person name="Mun J.-H."/>
        </authorList>
    </citation>
    <scope>NUCLEOTIDE SEQUENCE [LARGE SCALE GENOMIC DNA]</scope>
    <source>
        <strain evidence="4">cv. Jeju island</strain>
        <tissue evidence="3">Leaf</tissue>
    </source>
</reference>
<gene>
    <name evidence="3" type="ORF">Pyn_08084</name>
</gene>
<feature type="chain" id="PRO_5016450825" evidence="2">
    <location>
        <begin position="26"/>
        <end position="73"/>
    </location>
</feature>
<comment type="caution">
    <text evidence="3">The sequence shown here is derived from an EMBL/GenBank/DDBJ whole genome shotgun (WGS) entry which is preliminary data.</text>
</comment>
<evidence type="ECO:0000256" key="1">
    <source>
        <dbReference type="SAM" id="MobiDB-lite"/>
    </source>
</evidence>
<accession>A0A314Z505</accession>
<feature type="signal peptide" evidence="2">
    <location>
        <begin position="1"/>
        <end position="25"/>
    </location>
</feature>
<evidence type="ECO:0000256" key="2">
    <source>
        <dbReference type="SAM" id="SignalP"/>
    </source>
</evidence>
<proteinExistence type="predicted"/>
<feature type="region of interest" description="Disordered" evidence="1">
    <location>
        <begin position="48"/>
        <end position="73"/>
    </location>
</feature>
<evidence type="ECO:0000313" key="3">
    <source>
        <dbReference type="EMBL" id="PQP96735.1"/>
    </source>
</evidence>
<name>A0A314Z505_PRUYE</name>
<dbReference type="AlphaFoldDB" id="A0A314Z505"/>
<keyword evidence="2" id="KW-0732">Signal</keyword>